<feature type="region of interest" description="Disordered" evidence="1">
    <location>
        <begin position="1"/>
        <end position="23"/>
    </location>
</feature>
<keyword evidence="3" id="KW-1185">Reference proteome</keyword>
<evidence type="ECO:0000313" key="3">
    <source>
        <dbReference type="Proteomes" id="UP000789901"/>
    </source>
</evidence>
<accession>A0ABN7XPI5</accession>
<reference evidence="2 3" key="1">
    <citation type="submission" date="2021-06" db="EMBL/GenBank/DDBJ databases">
        <authorList>
            <person name="Kallberg Y."/>
            <person name="Tangrot J."/>
            <person name="Rosling A."/>
        </authorList>
    </citation>
    <scope>NUCLEOTIDE SEQUENCE [LARGE SCALE GENOMIC DNA]</scope>
    <source>
        <strain evidence="2 3">120-4 pot B 10/14</strain>
    </source>
</reference>
<organism evidence="2 3">
    <name type="scientific">Gigaspora margarita</name>
    <dbReference type="NCBI Taxonomy" id="4874"/>
    <lineage>
        <taxon>Eukaryota</taxon>
        <taxon>Fungi</taxon>
        <taxon>Fungi incertae sedis</taxon>
        <taxon>Mucoromycota</taxon>
        <taxon>Glomeromycotina</taxon>
        <taxon>Glomeromycetes</taxon>
        <taxon>Diversisporales</taxon>
        <taxon>Gigasporaceae</taxon>
        <taxon>Gigaspora</taxon>
    </lineage>
</organism>
<gene>
    <name evidence="2" type="ORF">GMARGA_LOCUS45973</name>
</gene>
<comment type="caution">
    <text evidence="2">The sequence shown here is derived from an EMBL/GenBank/DDBJ whole genome shotgun (WGS) entry which is preliminary data.</text>
</comment>
<dbReference type="Proteomes" id="UP000789901">
    <property type="component" value="Unassembled WGS sequence"/>
</dbReference>
<protein>
    <submittedName>
        <fullName evidence="2">42824_t:CDS:1</fullName>
    </submittedName>
</protein>
<feature type="non-terminal residue" evidence="2">
    <location>
        <position position="69"/>
    </location>
</feature>
<evidence type="ECO:0000313" key="2">
    <source>
        <dbReference type="EMBL" id="CAG8857152.1"/>
    </source>
</evidence>
<dbReference type="EMBL" id="CAJVQB010167787">
    <property type="protein sequence ID" value="CAG8857152.1"/>
    <property type="molecule type" value="Genomic_DNA"/>
</dbReference>
<name>A0ABN7XPI5_GIGMA</name>
<evidence type="ECO:0000256" key="1">
    <source>
        <dbReference type="SAM" id="MobiDB-lite"/>
    </source>
</evidence>
<sequence length="69" mass="8254">ALQENKDEQKEKPEETKEEDLNKKLEELVQQLQEMEQSAAASIYAYTLYQQKQEQAKIETFYQQETKKI</sequence>
<proteinExistence type="predicted"/>
<feature type="non-terminal residue" evidence="2">
    <location>
        <position position="1"/>
    </location>
</feature>